<accession>K9ZR99</accession>
<evidence type="ECO:0000313" key="1">
    <source>
        <dbReference type="EMBL" id="AFZ60905.1"/>
    </source>
</evidence>
<dbReference type="InterPro" id="IPR029058">
    <property type="entry name" value="AB_hydrolase_fold"/>
</dbReference>
<dbReference type="HOGENOM" id="CLU_029537_5_0_3"/>
<name>K9ZR99_ANACC</name>
<proteinExistence type="predicted"/>
<dbReference type="SUPFAM" id="SSF53474">
    <property type="entry name" value="alpha/beta-Hydrolases"/>
    <property type="match status" value="1"/>
</dbReference>
<dbReference type="OrthoDB" id="9765872at2"/>
<organism evidence="1 2">
    <name type="scientific">Anabaena cylindrica (strain ATCC 27899 / PCC 7122)</name>
    <dbReference type="NCBI Taxonomy" id="272123"/>
    <lineage>
        <taxon>Bacteria</taxon>
        <taxon>Bacillati</taxon>
        <taxon>Cyanobacteriota</taxon>
        <taxon>Cyanophyceae</taxon>
        <taxon>Nostocales</taxon>
        <taxon>Nostocaceae</taxon>
        <taxon>Anabaena</taxon>
    </lineage>
</organism>
<dbReference type="AlphaFoldDB" id="K9ZR99"/>
<evidence type="ECO:0000313" key="2">
    <source>
        <dbReference type="Proteomes" id="UP000010474"/>
    </source>
</evidence>
<dbReference type="PANTHER" id="PTHR37946:SF1">
    <property type="entry name" value="SLL1969 PROTEIN"/>
    <property type="match status" value="1"/>
</dbReference>
<sequence length="204" mass="22774">MNTEQQLRHPVLLVHGINDTGAVFNKMAFYLRQRGWSVYTLDLLPNNGSEVLDKLAQQVADYVAATFAPEQPFDLLGFSMGGIVSRYYIQRLGGIDRVKRFITISSPHRGTMMAYASWLPGCVQMRPASSLLQNLNSDVEMLKQLNFTSIWTPYDLMIVPAKSSQISLGNEVILPVAFHPWMLTDNRTLAIVAEALTQPINSAS</sequence>
<dbReference type="EMBL" id="CP003659">
    <property type="protein sequence ID" value="AFZ60905.1"/>
    <property type="molecule type" value="Genomic_DNA"/>
</dbReference>
<dbReference type="eggNOG" id="COG1075">
    <property type="taxonomic scope" value="Bacteria"/>
</dbReference>
<dbReference type="PANTHER" id="PTHR37946">
    <property type="entry name" value="SLL1969 PROTEIN"/>
    <property type="match status" value="1"/>
</dbReference>
<protein>
    <submittedName>
        <fullName evidence="1">Lipase class 2</fullName>
    </submittedName>
</protein>
<dbReference type="RefSeq" id="WP_015217517.1">
    <property type="nucleotide sequence ID" value="NC_019771.1"/>
</dbReference>
<dbReference type="Proteomes" id="UP000010474">
    <property type="component" value="Chromosome"/>
</dbReference>
<dbReference type="Pfam" id="PF02089">
    <property type="entry name" value="Palm_thioest"/>
    <property type="match status" value="1"/>
</dbReference>
<dbReference type="Gene3D" id="3.40.50.1820">
    <property type="entry name" value="alpha/beta hydrolase"/>
    <property type="match status" value="1"/>
</dbReference>
<dbReference type="KEGG" id="acy:Anacy_5597"/>
<dbReference type="PATRIC" id="fig|272123.3.peg.6054"/>
<keyword evidence="2" id="KW-1185">Reference proteome</keyword>
<dbReference type="STRING" id="272123.Anacy_5597"/>
<gene>
    <name evidence="1" type="ordered locus">Anacy_5597</name>
</gene>
<reference evidence="2" key="1">
    <citation type="journal article" date="2013" name="Proc. Natl. Acad. Sci. U.S.A.">
        <title>Improving the coverage of the cyanobacterial phylum using diversity-driven genome sequencing.</title>
        <authorList>
            <person name="Shih P.M."/>
            <person name="Wu D."/>
            <person name="Latifi A."/>
            <person name="Axen S.D."/>
            <person name="Fewer D.P."/>
            <person name="Talla E."/>
            <person name="Calteau A."/>
            <person name="Cai F."/>
            <person name="Tandeau de Marsac N."/>
            <person name="Rippka R."/>
            <person name="Herdman M."/>
            <person name="Sivonen K."/>
            <person name="Coursin T."/>
            <person name="Laurent T."/>
            <person name="Goodwin L."/>
            <person name="Nolan M."/>
            <person name="Davenport K.W."/>
            <person name="Han C.S."/>
            <person name="Rubin E.M."/>
            <person name="Eisen J.A."/>
            <person name="Woyke T."/>
            <person name="Gugger M."/>
            <person name="Kerfeld C.A."/>
        </authorList>
    </citation>
    <scope>NUCLEOTIDE SEQUENCE [LARGE SCALE GENOMIC DNA]</scope>
    <source>
        <strain evidence="2">ATCC 27899 / PCC 7122</strain>
    </source>
</reference>